<dbReference type="Pfam" id="PF00370">
    <property type="entry name" value="FGGY_N"/>
    <property type="match status" value="1"/>
</dbReference>
<dbReference type="AlphaFoldDB" id="A0A5N3P830"/>
<dbReference type="GO" id="GO:0005997">
    <property type="term" value="P:xylulose metabolic process"/>
    <property type="evidence" value="ECO:0007669"/>
    <property type="project" value="InterPro"/>
</dbReference>
<feature type="domain" description="Carbohydrate kinase FGGY N-terminal" evidence="9">
    <location>
        <begin position="4"/>
        <end position="245"/>
    </location>
</feature>
<dbReference type="Proteomes" id="UP000325684">
    <property type="component" value="Unassembled WGS sequence"/>
</dbReference>
<dbReference type="PANTHER" id="PTHR43095">
    <property type="entry name" value="SUGAR KINASE"/>
    <property type="match status" value="1"/>
</dbReference>
<keyword evidence="2 8" id="KW-0859">Xylose metabolism</keyword>
<reference evidence="11 12" key="1">
    <citation type="journal article" date="2019" name="Microorganisms">
        <title>Genome Insights into the Novel Species Microvirga brassicacearum, a Rapeseed Endophyte with Biotechnological Potential.</title>
        <authorList>
            <person name="Jimenez-Gomez A."/>
            <person name="Saati-Santamaria Z."/>
            <person name="Igual J.M."/>
            <person name="Rivas R."/>
            <person name="Mateos P.F."/>
            <person name="Garcia-Fraile P."/>
        </authorList>
    </citation>
    <scope>NUCLEOTIDE SEQUENCE [LARGE SCALE GENOMIC DNA]</scope>
    <source>
        <strain evidence="11 12">CDVBN77</strain>
    </source>
</reference>
<evidence type="ECO:0000259" key="9">
    <source>
        <dbReference type="Pfam" id="PF00370"/>
    </source>
</evidence>
<evidence type="ECO:0000256" key="8">
    <source>
        <dbReference type="RuleBase" id="RU364073"/>
    </source>
</evidence>
<sequence length="481" mass="50106">MSFFLGIDIGTSGVKSIIVDHDDRVCAEASAALTIQRPHPLWSEQDPQAWWNAVVASLDALAKNHAAALSAVESIGLSGQMLGVALIDQNGDAIRPALLWNDGRSAKECDELEHAFADFPGITGSRAMPGFSAPKLRWLSKHEPRALHAARHVLLPKDFVRLRLTGDALTDLSDASATLLVDARRGTYDDAILAACGVSASQLPPIIPSDAIGGTLRDELATRWRMKPGLPVVGGAADNMAGALGAGVVTSGDAFISLGTSGVYFVANHMFVPACDRGMHTHRHAVGGLFAQHGVVLSATAALSWIADVTGGDVGELVRSIDTAPLSLSETAVFTPYLGGERTPHNDPRLTAAFSGLTFATTRRHLVQGVMEGVAMALGDCHQALTSSGVKIERVALVGGGSRSRFWTTLIASAIGCPVTLSKTAAFGPALGAARLARVAVGGPLIAEAGRELKATVEPAPDLAEALSGKRKAFVSHLKLG</sequence>
<keyword evidence="3 8" id="KW-0808">Transferase</keyword>
<proteinExistence type="inferred from homology"/>
<dbReference type="PROSITE" id="PS00933">
    <property type="entry name" value="FGGY_KINASES_1"/>
    <property type="match status" value="1"/>
</dbReference>
<comment type="caution">
    <text evidence="11">The sequence shown here is derived from an EMBL/GenBank/DDBJ whole genome shotgun (WGS) entry which is preliminary data.</text>
</comment>
<evidence type="ECO:0000256" key="4">
    <source>
        <dbReference type="ARBA" id="ARBA00022741"/>
    </source>
</evidence>
<evidence type="ECO:0000256" key="6">
    <source>
        <dbReference type="ARBA" id="ARBA00022840"/>
    </source>
</evidence>
<protein>
    <recommendedName>
        <fullName evidence="8">Xylulose kinase</fullName>
        <shortName evidence="8">Xylulokinase</shortName>
        <ecNumber evidence="8">2.7.1.17</ecNumber>
    </recommendedName>
</protein>
<name>A0A5N3P830_9HYPH</name>
<dbReference type="InterPro" id="IPR000577">
    <property type="entry name" value="Carb_kinase_FGGY"/>
</dbReference>
<dbReference type="GO" id="GO:0004856">
    <property type="term" value="F:D-xylulokinase activity"/>
    <property type="evidence" value="ECO:0007669"/>
    <property type="project" value="UniProtKB-EC"/>
</dbReference>
<organism evidence="11 12">
    <name type="scientific">Microvirga brassicacearum</name>
    <dbReference type="NCBI Taxonomy" id="2580413"/>
    <lineage>
        <taxon>Bacteria</taxon>
        <taxon>Pseudomonadati</taxon>
        <taxon>Pseudomonadota</taxon>
        <taxon>Alphaproteobacteria</taxon>
        <taxon>Hyphomicrobiales</taxon>
        <taxon>Methylobacteriaceae</taxon>
        <taxon>Microvirga</taxon>
    </lineage>
</organism>
<dbReference type="PIRSF" id="PIRSF000538">
    <property type="entry name" value="GlpK"/>
    <property type="match status" value="1"/>
</dbReference>
<dbReference type="OrthoDB" id="9805576at2"/>
<dbReference type="RefSeq" id="WP_150946540.1">
    <property type="nucleotide sequence ID" value="NZ_VCMV01000026.1"/>
</dbReference>
<dbReference type="InterPro" id="IPR018485">
    <property type="entry name" value="FGGY_C"/>
</dbReference>
<evidence type="ECO:0000313" key="12">
    <source>
        <dbReference type="Proteomes" id="UP000325684"/>
    </source>
</evidence>
<dbReference type="GO" id="GO:0005524">
    <property type="term" value="F:ATP binding"/>
    <property type="evidence" value="ECO:0007669"/>
    <property type="project" value="UniProtKB-KW"/>
</dbReference>
<evidence type="ECO:0000256" key="5">
    <source>
        <dbReference type="ARBA" id="ARBA00022777"/>
    </source>
</evidence>
<dbReference type="CDD" id="cd07808">
    <property type="entry name" value="ASKHA_NBD_FGGY_EcXK-like"/>
    <property type="match status" value="1"/>
</dbReference>
<dbReference type="InterPro" id="IPR018483">
    <property type="entry name" value="Carb_kinase_FGGY_CS"/>
</dbReference>
<dbReference type="Pfam" id="PF02782">
    <property type="entry name" value="FGGY_C"/>
    <property type="match status" value="1"/>
</dbReference>
<gene>
    <name evidence="8 11" type="primary">xylB</name>
    <name evidence="11" type="ORF">FEZ63_16735</name>
</gene>
<dbReference type="InterPro" id="IPR006000">
    <property type="entry name" value="Xylulokinase"/>
</dbReference>
<keyword evidence="6 8" id="KW-0067">ATP-binding</keyword>
<comment type="catalytic activity">
    <reaction evidence="8">
        <text>D-xylulose + ATP = D-xylulose 5-phosphate + ADP + H(+)</text>
        <dbReference type="Rhea" id="RHEA:10964"/>
        <dbReference type="ChEBI" id="CHEBI:15378"/>
        <dbReference type="ChEBI" id="CHEBI:17140"/>
        <dbReference type="ChEBI" id="CHEBI:30616"/>
        <dbReference type="ChEBI" id="CHEBI:57737"/>
        <dbReference type="ChEBI" id="CHEBI:456216"/>
        <dbReference type="EC" id="2.7.1.17"/>
    </reaction>
</comment>
<evidence type="ECO:0000259" key="10">
    <source>
        <dbReference type="Pfam" id="PF02782"/>
    </source>
</evidence>
<dbReference type="InterPro" id="IPR043129">
    <property type="entry name" value="ATPase_NBD"/>
</dbReference>
<dbReference type="PANTHER" id="PTHR43095:SF6">
    <property type="entry name" value="XYLULOSE KINASE"/>
    <property type="match status" value="1"/>
</dbReference>
<evidence type="ECO:0000256" key="7">
    <source>
        <dbReference type="ARBA" id="ARBA00023277"/>
    </source>
</evidence>
<dbReference type="Gene3D" id="3.30.420.40">
    <property type="match status" value="2"/>
</dbReference>
<dbReference type="NCBIfam" id="TIGR01312">
    <property type="entry name" value="XylB"/>
    <property type="match status" value="1"/>
</dbReference>
<dbReference type="InterPro" id="IPR050406">
    <property type="entry name" value="FGGY_Carb_Kinase"/>
</dbReference>
<evidence type="ECO:0000256" key="1">
    <source>
        <dbReference type="ARBA" id="ARBA00009156"/>
    </source>
</evidence>
<evidence type="ECO:0000256" key="2">
    <source>
        <dbReference type="ARBA" id="ARBA00022629"/>
    </source>
</evidence>
<comment type="similarity">
    <text evidence="1 8">Belongs to the FGGY kinase family.</text>
</comment>
<feature type="domain" description="Carbohydrate kinase FGGY C-terminal" evidence="10">
    <location>
        <begin position="255"/>
        <end position="440"/>
    </location>
</feature>
<keyword evidence="5 8" id="KW-0418">Kinase</keyword>
<dbReference type="GO" id="GO:0042732">
    <property type="term" value="P:D-xylose metabolic process"/>
    <property type="evidence" value="ECO:0007669"/>
    <property type="project" value="UniProtKB-KW"/>
</dbReference>
<accession>A0A5N3P830</accession>
<keyword evidence="12" id="KW-1185">Reference proteome</keyword>
<dbReference type="EMBL" id="VCMV01000026">
    <property type="protein sequence ID" value="KAB0265878.1"/>
    <property type="molecule type" value="Genomic_DNA"/>
</dbReference>
<dbReference type="InterPro" id="IPR018484">
    <property type="entry name" value="FGGY_N"/>
</dbReference>
<keyword evidence="4 8" id="KW-0547">Nucleotide-binding</keyword>
<dbReference type="SUPFAM" id="SSF53067">
    <property type="entry name" value="Actin-like ATPase domain"/>
    <property type="match status" value="2"/>
</dbReference>
<evidence type="ECO:0000256" key="3">
    <source>
        <dbReference type="ARBA" id="ARBA00022679"/>
    </source>
</evidence>
<evidence type="ECO:0000313" key="11">
    <source>
        <dbReference type="EMBL" id="KAB0265878.1"/>
    </source>
</evidence>
<dbReference type="EC" id="2.7.1.17" evidence="8"/>
<keyword evidence="7 8" id="KW-0119">Carbohydrate metabolism</keyword>